<comment type="caution">
    <text evidence="10">The sequence shown here is derived from an EMBL/GenBank/DDBJ whole genome shotgun (WGS) entry which is preliminary data.</text>
</comment>
<dbReference type="Pfam" id="PF00198">
    <property type="entry name" value="2-oxoacid_dh"/>
    <property type="match status" value="1"/>
</dbReference>
<evidence type="ECO:0000256" key="5">
    <source>
        <dbReference type="ARBA" id="ARBA00023315"/>
    </source>
</evidence>
<dbReference type="CDD" id="cd06849">
    <property type="entry name" value="lipoyl_domain"/>
    <property type="match status" value="1"/>
</dbReference>
<feature type="domain" description="Lipoyl-binding" evidence="8">
    <location>
        <begin position="3"/>
        <end position="78"/>
    </location>
</feature>
<evidence type="ECO:0000259" key="8">
    <source>
        <dbReference type="PROSITE" id="PS50968"/>
    </source>
</evidence>
<dbReference type="InterPro" id="IPR001078">
    <property type="entry name" value="2-oxoacid_DH_actylTfrase"/>
</dbReference>
<dbReference type="InterPro" id="IPR011053">
    <property type="entry name" value="Single_hybrid_motif"/>
</dbReference>
<dbReference type="PROSITE" id="PS50968">
    <property type="entry name" value="BIOTINYL_LIPOYL"/>
    <property type="match status" value="1"/>
</dbReference>
<name>A0A934K9V0_9BACT</name>
<evidence type="ECO:0000259" key="9">
    <source>
        <dbReference type="PROSITE" id="PS51826"/>
    </source>
</evidence>
<evidence type="ECO:0000256" key="4">
    <source>
        <dbReference type="ARBA" id="ARBA00022823"/>
    </source>
</evidence>
<accession>A0A934K9V0</accession>
<dbReference type="EMBL" id="JAEKNQ010000033">
    <property type="protein sequence ID" value="MBJ7603177.1"/>
    <property type="molecule type" value="Genomic_DNA"/>
</dbReference>
<dbReference type="GO" id="GO:0016407">
    <property type="term" value="F:acetyltransferase activity"/>
    <property type="evidence" value="ECO:0007669"/>
    <property type="project" value="TreeGrafter"/>
</dbReference>
<evidence type="ECO:0000256" key="3">
    <source>
        <dbReference type="ARBA" id="ARBA00022679"/>
    </source>
</evidence>
<evidence type="ECO:0000256" key="2">
    <source>
        <dbReference type="ARBA" id="ARBA00007317"/>
    </source>
</evidence>
<proteinExistence type="inferred from homology"/>
<dbReference type="SUPFAM" id="SSF47005">
    <property type="entry name" value="Peripheral subunit-binding domain of 2-oxo acid dehydrogenase complex"/>
    <property type="match status" value="1"/>
</dbReference>
<evidence type="ECO:0000256" key="1">
    <source>
        <dbReference type="ARBA" id="ARBA00001938"/>
    </source>
</evidence>
<dbReference type="AlphaFoldDB" id="A0A934K9V0"/>
<dbReference type="SUPFAM" id="SSF52777">
    <property type="entry name" value="CoA-dependent acyltransferases"/>
    <property type="match status" value="1"/>
</dbReference>
<dbReference type="Gene3D" id="4.10.320.10">
    <property type="entry name" value="E3-binding domain"/>
    <property type="match status" value="1"/>
</dbReference>
<evidence type="ECO:0000313" key="10">
    <source>
        <dbReference type="EMBL" id="MBJ7603177.1"/>
    </source>
</evidence>
<dbReference type="Pfam" id="PF02817">
    <property type="entry name" value="E3_binding"/>
    <property type="match status" value="1"/>
</dbReference>
<feature type="domain" description="Peripheral subunit-binding (PSBD)" evidence="9">
    <location>
        <begin position="155"/>
        <end position="192"/>
    </location>
</feature>
<dbReference type="Pfam" id="PF00364">
    <property type="entry name" value="Biotin_lipoyl"/>
    <property type="match status" value="1"/>
</dbReference>
<dbReference type="InterPro" id="IPR000089">
    <property type="entry name" value="Biotin_lipoyl"/>
</dbReference>
<dbReference type="InterPro" id="IPR050743">
    <property type="entry name" value="2-oxoacid_DH_E2_comp"/>
</dbReference>
<feature type="region of interest" description="Disordered" evidence="7">
    <location>
        <begin position="195"/>
        <end position="228"/>
    </location>
</feature>
<keyword evidence="5 6" id="KW-0012">Acyltransferase</keyword>
<dbReference type="PROSITE" id="PS51826">
    <property type="entry name" value="PSBD"/>
    <property type="match status" value="1"/>
</dbReference>
<dbReference type="GO" id="GO:0031405">
    <property type="term" value="F:lipoic acid binding"/>
    <property type="evidence" value="ECO:0007669"/>
    <property type="project" value="TreeGrafter"/>
</dbReference>
<organism evidence="10 11">
    <name type="scientific">Candidatus Dormiibacter inghamiae</name>
    <dbReference type="NCBI Taxonomy" id="3127013"/>
    <lineage>
        <taxon>Bacteria</taxon>
        <taxon>Bacillati</taxon>
        <taxon>Candidatus Dormiibacterota</taxon>
        <taxon>Candidatus Dormibacteria</taxon>
        <taxon>Candidatus Dormibacterales</taxon>
        <taxon>Candidatus Dormibacteraceae</taxon>
        <taxon>Candidatus Dormiibacter</taxon>
    </lineage>
</organism>
<evidence type="ECO:0000256" key="7">
    <source>
        <dbReference type="SAM" id="MobiDB-lite"/>
    </source>
</evidence>
<dbReference type="PANTHER" id="PTHR43178">
    <property type="entry name" value="DIHYDROLIPOAMIDE ACETYLTRANSFERASE COMPONENT OF PYRUVATE DEHYDROGENASE COMPLEX"/>
    <property type="match status" value="1"/>
</dbReference>
<dbReference type="GO" id="GO:0005737">
    <property type="term" value="C:cytoplasm"/>
    <property type="evidence" value="ECO:0007669"/>
    <property type="project" value="TreeGrafter"/>
</dbReference>
<dbReference type="SUPFAM" id="SSF51230">
    <property type="entry name" value="Single hybrid motif"/>
    <property type="match status" value="1"/>
</dbReference>
<evidence type="ECO:0000313" key="11">
    <source>
        <dbReference type="Proteomes" id="UP000620075"/>
    </source>
</evidence>
<dbReference type="Gene3D" id="2.40.50.100">
    <property type="match status" value="1"/>
</dbReference>
<dbReference type="InterPro" id="IPR004167">
    <property type="entry name" value="PSBD"/>
</dbReference>
<feature type="compositionally biased region" description="Low complexity" evidence="7">
    <location>
        <begin position="97"/>
        <end position="149"/>
    </location>
</feature>
<keyword evidence="4 6" id="KW-0450">Lipoyl</keyword>
<keyword evidence="3 6" id="KW-0808">Transferase</keyword>
<comment type="similarity">
    <text evidence="2 6">Belongs to the 2-oxoacid dehydrogenase family.</text>
</comment>
<reference evidence="10 11" key="1">
    <citation type="submission" date="2020-10" db="EMBL/GenBank/DDBJ databases">
        <title>Ca. Dormibacterota MAGs.</title>
        <authorList>
            <person name="Montgomery K."/>
        </authorList>
    </citation>
    <scope>NUCLEOTIDE SEQUENCE [LARGE SCALE GENOMIC DNA]</scope>
    <source>
        <strain evidence="10">SC8811_S16_3</strain>
    </source>
</reference>
<dbReference type="EC" id="2.3.1.-" evidence="6"/>
<dbReference type="RefSeq" id="WP_338178751.1">
    <property type="nucleotide sequence ID" value="NZ_JAEKNQ010000033.1"/>
</dbReference>
<dbReference type="Gene3D" id="3.30.559.10">
    <property type="entry name" value="Chloramphenicol acetyltransferase-like domain"/>
    <property type="match status" value="1"/>
</dbReference>
<dbReference type="PANTHER" id="PTHR43178:SF5">
    <property type="entry name" value="LIPOAMIDE ACYLTRANSFERASE COMPONENT OF BRANCHED-CHAIN ALPHA-KETO ACID DEHYDROGENASE COMPLEX, MITOCHONDRIAL"/>
    <property type="match status" value="1"/>
</dbReference>
<comment type="cofactor">
    <cofactor evidence="1 6">
        <name>(R)-lipoate</name>
        <dbReference type="ChEBI" id="CHEBI:83088"/>
    </cofactor>
</comment>
<gene>
    <name evidence="10" type="ORF">JF888_08325</name>
</gene>
<protein>
    <recommendedName>
        <fullName evidence="6">Dihydrolipoamide acetyltransferase component of pyruvate dehydrogenase complex</fullName>
        <ecNumber evidence="6">2.3.1.-</ecNumber>
    </recommendedName>
</protein>
<dbReference type="InterPro" id="IPR023213">
    <property type="entry name" value="CAT-like_dom_sf"/>
</dbReference>
<sequence>MPTTKVTMPQLGESVHEGTIAKWLVKPGDKLVEFEPMLEVDTDKVNAEVPAPVTGVLKEILAQEGATVQAGSEIAVVELEGEGNGAAAPEKVEATAAAADEPAGGGDAMPSAEQARAADAQPRPSPQSAPESPSQGPAEAAKAPAAAQPDSPVHRFSPGVLMLAEESGVDLARIKGTGLGGRVTKRDVRQFVEGQHGPEAAPGELAPTGATSTPDTAADRPIATGEGDQTVPLTRMRRLIAENMTKSKATIPHAWQTQEVDMSGVVANRSHHKAAFAEREGFSLTYLPYVIAAAVASLREHPQVNATFNGDAILVHGKINLGVSVGFEDTLLVPVIKSADSLSLAGIARAVNDLAGRAKTQQLKGDDLQGGTFTVNNSGTFGTLFSYSVISPGQAGILTMEAIVERPVAVGGMIGIKPMMYLCFSFDHRTLDGLQAARYLTSCRRWLEAVTAETPIY</sequence>
<dbReference type="Proteomes" id="UP000620075">
    <property type="component" value="Unassembled WGS sequence"/>
</dbReference>
<evidence type="ECO:0000256" key="6">
    <source>
        <dbReference type="RuleBase" id="RU003423"/>
    </source>
</evidence>
<dbReference type="InterPro" id="IPR036625">
    <property type="entry name" value="E3-bd_dom_sf"/>
</dbReference>
<feature type="region of interest" description="Disordered" evidence="7">
    <location>
        <begin position="97"/>
        <end position="154"/>
    </location>
</feature>